<sequence>MDEYVPFALADEERSAQFIAAARRRERRRIWRNVRIALGLGLVAFLALFPLGVLPVPQLPGWVLALGEPSAPASTDAPVSPVAPDVPADALAATVDYVHDGDTLFLFVDGAKVKVRLIGMDTPEIGDNAECFGNEATAYLRGLLPVGSKVSIMSDIEKRDQYDRSLFYLWADDGTFVNLSLLESGAGEFVVYEPNVRYSAEFAAAELTARDAGLGLWGACG</sequence>
<accession>A0A4Q9GS82</accession>
<dbReference type="InterPro" id="IPR016071">
    <property type="entry name" value="Staphylococal_nuclease_OB-fold"/>
</dbReference>
<keyword evidence="7" id="KW-1185">Reference proteome</keyword>
<keyword evidence="4" id="KW-0812">Transmembrane</keyword>
<evidence type="ECO:0000259" key="5">
    <source>
        <dbReference type="PROSITE" id="PS50830"/>
    </source>
</evidence>
<comment type="caution">
    <text evidence="6">The sequence shown here is derived from an EMBL/GenBank/DDBJ whole genome shotgun (WGS) entry which is preliminary data.</text>
</comment>
<dbReference type="RefSeq" id="WP_130981546.1">
    <property type="nucleotide sequence ID" value="NZ_SISG01000001.1"/>
</dbReference>
<dbReference type="InterPro" id="IPR035437">
    <property type="entry name" value="SNase_OB-fold_sf"/>
</dbReference>
<evidence type="ECO:0000256" key="3">
    <source>
        <dbReference type="ARBA" id="ARBA00022801"/>
    </source>
</evidence>
<dbReference type="PANTHER" id="PTHR12302">
    <property type="entry name" value="EBNA2 BINDING PROTEIN P100"/>
    <property type="match status" value="1"/>
</dbReference>
<evidence type="ECO:0000256" key="4">
    <source>
        <dbReference type="SAM" id="Phobius"/>
    </source>
</evidence>
<feature type="domain" description="TNase-like" evidence="5">
    <location>
        <begin position="89"/>
        <end position="219"/>
    </location>
</feature>
<keyword evidence="1" id="KW-0540">Nuclease</keyword>
<dbReference type="Proteomes" id="UP000294194">
    <property type="component" value="Unassembled WGS sequence"/>
</dbReference>
<dbReference type="SUPFAM" id="SSF50199">
    <property type="entry name" value="Staphylococcal nuclease"/>
    <property type="match status" value="1"/>
</dbReference>
<name>A0A4Q9GS82_9MICO</name>
<keyword evidence="4" id="KW-0472">Membrane</keyword>
<keyword evidence="2" id="KW-0255">Endonuclease</keyword>
<keyword evidence="4" id="KW-1133">Transmembrane helix</keyword>
<dbReference type="GO" id="GO:0016787">
    <property type="term" value="F:hydrolase activity"/>
    <property type="evidence" value="ECO:0007669"/>
    <property type="project" value="UniProtKB-KW"/>
</dbReference>
<evidence type="ECO:0000313" key="6">
    <source>
        <dbReference type="EMBL" id="TBN57435.1"/>
    </source>
</evidence>
<evidence type="ECO:0000256" key="1">
    <source>
        <dbReference type="ARBA" id="ARBA00022722"/>
    </source>
</evidence>
<evidence type="ECO:0000256" key="2">
    <source>
        <dbReference type="ARBA" id="ARBA00022759"/>
    </source>
</evidence>
<gene>
    <name evidence="6" type="ORF">EYE40_08545</name>
</gene>
<dbReference type="Pfam" id="PF00565">
    <property type="entry name" value="SNase"/>
    <property type="match status" value="1"/>
</dbReference>
<dbReference type="GO" id="GO:0003676">
    <property type="term" value="F:nucleic acid binding"/>
    <property type="evidence" value="ECO:0007669"/>
    <property type="project" value="InterPro"/>
</dbReference>
<dbReference type="EMBL" id="SISG01000001">
    <property type="protein sequence ID" value="TBN57435.1"/>
    <property type="molecule type" value="Genomic_DNA"/>
</dbReference>
<proteinExistence type="predicted"/>
<dbReference type="PROSITE" id="PS01123">
    <property type="entry name" value="TNASE_1"/>
    <property type="match status" value="1"/>
</dbReference>
<dbReference type="GO" id="GO:0004519">
    <property type="term" value="F:endonuclease activity"/>
    <property type="evidence" value="ECO:0007669"/>
    <property type="project" value="UniProtKB-KW"/>
</dbReference>
<dbReference type="AlphaFoldDB" id="A0A4Q9GS82"/>
<dbReference type="SMART" id="SM00318">
    <property type="entry name" value="SNc"/>
    <property type="match status" value="1"/>
</dbReference>
<feature type="transmembrane region" description="Helical" evidence="4">
    <location>
        <begin position="33"/>
        <end position="54"/>
    </location>
</feature>
<reference evidence="7" key="1">
    <citation type="submission" date="2019-02" db="EMBL/GenBank/DDBJ databases">
        <title>Glaciihabitans arcticus sp. nov., a psychrotolerant bacterium isolated from polar soil.</title>
        <authorList>
            <person name="Dahal R.H."/>
        </authorList>
    </citation>
    <scope>NUCLEOTIDE SEQUENCE [LARGE SCALE GENOMIC DNA]</scope>
    <source>
        <strain evidence="7">RP-3-7</strain>
    </source>
</reference>
<dbReference type="InterPro" id="IPR002071">
    <property type="entry name" value="Thermonucl_AS"/>
</dbReference>
<dbReference type="PANTHER" id="PTHR12302:SF3">
    <property type="entry name" value="SERINE_THREONINE-PROTEIN KINASE 31"/>
    <property type="match status" value="1"/>
</dbReference>
<dbReference type="Gene3D" id="2.40.50.90">
    <property type="match status" value="1"/>
</dbReference>
<protein>
    <submittedName>
        <fullName evidence="6">Thermonuclease</fullName>
    </submittedName>
</protein>
<organism evidence="6 7">
    <name type="scientific">Glaciihabitans arcticus</name>
    <dbReference type="NCBI Taxonomy" id="2668039"/>
    <lineage>
        <taxon>Bacteria</taxon>
        <taxon>Bacillati</taxon>
        <taxon>Actinomycetota</taxon>
        <taxon>Actinomycetes</taxon>
        <taxon>Micrococcales</taxon>
        <taxon>Microbacteriaceae</taxon>
        <taxon>Glaciihabitans</taxon>
    </lineage>
</organism>
<dbReference type="PROSITE" id="PS50830">
    <property type="entry name" value="TNASE_3"/>
    <property type="match status" value="1"/>
</dbReference>
<keyword evidence="3" id="KW-0378">Hydrolase</keyword>
<evidence type="ECO:0000313" key="7">
    <source>
        <dbReference type="Proteomes" id="UP000294194"/>
    </source>
</evidence>